<feature type="domain" description="Ribosome recycling factor" evidence="5">
    <location>
        <begin position="236"/>
        <end position="309"/>
    </location>
</feature>
<evidence type="ECO:0000259" key="5">
    <source>
        <dbReference type="Pfam" id="PF01765"/>
    </source>
</evidence>
<sequence length="310" mass="33581">MIGVFTLIGFLVGNRLKSKFAHYNKIGTRSGMNGKEIAEKMLAHYGIRDVQVVMGQGFLSDHYNPANKTVALSPDVYNGRTISAAAVSAHECGHAVQHAEAYSMLTLRSKLVPAVQFSSSVQQFLFMGVMFGMGAGIGGNTLMLILTATFGLTALFSLVTLPVEFDASNRALAWLDDSGFMQGAEHDGAKDALWWAAMTYVTAALGSLTIMIEEIELQFMQTAESFDKAIEHLVFELNKIRAGKASPAMLNGLMVEYYGSPTPLSQVANISTPDARTISIQPWEKKTLALIEKAIFEANLGITPMNDGEV</sequence>
<feature type="transmembrane region" description="Helical" evidence="4">
    <location>
        <begin position="192"/>
        <end position="212"/>
    </location>
</feature>
<dbReference type="GO" id="GO:0006412">
    <property type="term" value="P:translation"/>
    <property type="evidence" value="ECO:0007669"/>
    <property type="project" value="UniProtKB-KW"/>
</dbReference>
<organism evidence="6">
    <name type="scientific">Darwinula stevensoni</name>
    <dbReference type="NCBI Taxonomy" id="69355"/>
    <lineage>
        <taxon>Eukaryota</taxon>
        <taxon>Metazoa</taxon>
        <taxon>Ecdysozoa</taxon>
        <taxon>Arthropoda</taxon>
        <taxon>Crustacea</taxon>
        <taxon>Oligostraca</taxon>
        <taxon>Ostracoda</taxon>
        <taxon>Podocopa</taxon>
        <taxon>Podocopida</taxon>
        <taxon>Darwinulocopina</taxon>
        <taxon>Darwinuloidea</taxon>
        <taxon>Darwinulidae</taxon>
        <taxon>Darwinula</taxon>
    </lineage>
</organism>
<gene>
    <name evidence="6" type="ORF">DSTB1V02_LOCUS14646</name>
</gene>
<keyword evidence="4" id="KW-0472">Membrane</keyword>
<dbReference type="Gene3D" id="3.30.1360.40">
    <property type="match status" value="1"/>
</dbReference>
<protein>
    <recommendedName>
        <fullName evidence="1">Ribosome-recycling factor, mitochondrial</fullName>
    </recommendedName>
    <alternativeName>
        <fullName evidence="3">Ribosome-releasing factor, mitochondrial</fullName>
    </alternativeName>
</protein>
<evidence type="ECO:0000256" key="4">
    <source>
        <dbReference type="SAM" id="Phobius"/>
    </source>
</evidence>
<dbReference type="OrthoDB" id="407355at2759"/>
<keyword evidence="4" id="KW-0812">Transmembrane</keyword>
<evidence type="ECO:0000256" key="2">
    <source>
        <dbReference type="ARBA" id="ARBA00022917"/>
    </source>
</evidence>
<keyword evidence="4" id="KW-1133">Transmembrane helix</keyword>
<proteinExistence type="predicted"/>
<evidence type="ECO:0000256" key="1">
    <source>
        <dbReference type="ARBA" id="ARBA00020581"/>
    </source>
</evidence>
<evidence type="ECO:0000256" key="3">
    <source>
        <dbReference type="ARBA" id="ARBA00033107"/>
    </source>
</evidence>
<dbReference type="InterPro" id="IPR036191">
    <property type="entry name" value="RRF_sf"/>
</dbReference>
<dbReference type="Pfam" id="PF01765">
    <property type="entry name" value="RRF"/>
    <property type="match status" value="1"/>
</dbReference>
<dbReference type="AlphaFoldDB" id="A0A7R9AIK1"/>
<feature type="transmembrane region" description="Helical" evidence="4">
    <location>
        <begin position="124"/>
        <end position="156"/>
    </location>
</feature>
<reference evidence="6" key="1">
    <citation type="submission" date="2020-11" db="EMBL/GenBank/DDBJ databases">
        <authorList>
            <person name="Tran Van P."/>
        </authorList>
    </citation>
    <scope>NUCLEOTIDE SEQUENCE</scope>
</reference>
<feature type="non-terminal residue" evidence="6">
    <location>
        <position position="310"/>
    </location>
</feature>
<dbReference type="InterPro" id="IPR023584">
    <property type="entry name" value="Ribosome_recyc_fac_dom"/>
</dbReference>
<dbReference type="EMBL" id="LR913568">
    <property type="protein sequence ID" value="CAD7254900.1"/>
    <property type="molecule type" value="Genomic_DNA"/>
</dbReference>
<dbReference type="PANTHER" id="PTHR36434:SF1">
    <property type="entry name" value="MEMBRANE PROTEASE YUGP-RELATED"/>
    <property type="match status" value="1"/>
</dbReference>
<dbReference type="PANTHER" id="PTHR36434">
    <property type="entry name" value="MEMBRANE PROTEASE YUGP-RELATED"/>
    <property type="match status" value="1"/>
</dbReference>
<dbReference type="EMBL" id="CAJPEV010014050">
    <property type="protein sequence ID" value="CAG0906876.1"/>
    <property type="molecule type" value="Genomic_DNA"/>
</dbReference>
<keyword evidence="2" id="KW-0648">Protein biosynthesis</keyword>
<dbReference type="Proteomes" id="UP000677054">
    <property type="component" value="Unassembled WGS sequence"/>
</dbReference>
<dbReference type="InterPro" id="IPR007395">
    <property type="entry name" value="Zn_peptidase_2"/>
</dbReference>
<keyword evidence="7" id="KW-1185">Reference proteome</keyword>
<evidence type="ECO:0000313" key="6">
    <source>
        <dbReference type="EMBL" id="CAD7254900.1"/>
    </source>
</evidence>
<dbReference type="Pfam" id="PF04298">
    <property type="entry name" value="Zn_peptidase_2"/>
    <property type="match status" value="1"/>
</dbReference>
<dbReference type="SUPFAM" id="SSF55194">
    <property type="entry name" value="Ribosome recycling factor, RRF"/>
    <property type="match status" value="1"/>
</dbReference>
<evidence type="ECO:0000313" key="7">
    <source>
        <dbReference type="Proteomes" id="UP000677054"/>
    </source>
</evidence>
<dbReference type="FunFam" id="3.30.1360.40:FF:000001">
    <property type="entry name" value="Ribosome-recycling factor"/>
    <property type="match status" value="1"/>
</dbReference>
<name>A0A7R9AIK1_9CRUS</name>
<accession>A0A7R9AIK1</accession>